<dbReference type="SUPFAM" id="SSF55486">
    <property type="entry name" value="Metalloproteases ('zincins'), catalytic domain"/>
    <property type="match status" value="1"/>
</dbReference>
<dbReference type="EMBL" id="JAQQKX010000015">
    <property type="protein sequence ID" value="MDC7684814.1"/>
    <property type="molecule type" value="Genomic_DNA"/>
</dbReference>
<sequence length="139" mass="15589">MTRKYGPPPSLDTLEIIARDALAKLPEPFAGHLRDVVLIVEDFPSEELLAELEMDDPFELTGLYTGRPAETEVYTGDLPPMIHLFRRPILDEWAGGEVAFEDLVAHVLIHEAGHHFGLSDDDMEWLEDELKKSATAPEP</sequence>
<dbReference type="Gene3D" id="3.30.2010.20">
    <property type="match status" value="1"/>
</dbReference>
<proteinExistence type="predicted"/>
<keyword evidence="2" id="KW-1185">Reference proteome</keyword>
<dbReference type="RefSeq" id="WP_272749283.1">
    <property type="nucleotide sequence ID" value="NZ_JAQQKX010000015.1"/>
</dbReference>
<gene>
    <name evidence="1" type="ORF">PQU92_16135</name>
</gene>
<protein>
    <submittedName>
        <fullName evidence="1">Metallopeptidase family protein</fullName>
    </submittedName>
</protein>
<dbReference type="InterPro" id="IPR038555">
    <property type="entry name" value="Zincin_1_sf"/>
</dbReference>
<evidence type="ECO:0000313" key="2">
    <source>
        <dbReference type="Proteomes" id="UP001214854"/>
    </source>
</evidence>
<dbReference type="InterPro" id="IPR010428">
    <property type="entry name" value="Zincin_1"/>
</dbReference>
<reference evidence="1 2" key="1">
    <citation type="submission" date="2023-01" db="EMBL/GenBank/DDBJ databases">
        <title>Novel species of the genus Asticcacaulis isolated from rivers.</title>
        <authorList>
            <person name="Lu H."/>
        </authorList>
    </citation>
    <scope>NUCLEOTIDE SEQUENCE [LARGE SCALE GENOMIC DNA]</scope>
    <source>
        <strain evidence="1 2">BYS171W</strain>
    </source>
</reference>
<accession>A0ABT5HXP7</accession>
<name>A0ABT5HXP7_9CAUL</name>
<comment type="caution">
    <text evidence="1">The sequence shown here is derived from an EMBL/GenBank/DDBJ whole genome shotgun (WGS) entry which is preliminary data.</text>
</comment>
<dbReference type="Proteomes" id="UP001214854">
    <property type="component" value="Unassembled WGS sequence"/>
</dbReference>
<organism evidence="1 2">
    <name type="scientific">Asticcacaulis aquaticus</name>
    <dbReference type="NCBI Taxonomy" id="2984212"/>
    <lineage>
        <taxon>Bacteria</taxon>
        <taxon>Pseudomonadati</taxon>
        <taxon>Pseudomonadota</taxon>
        <taxon>Alphaproteobacteria</taxon>
        <taxon>Caulobacterales</taxon>
        <taxon>Caulobacteraceae</taxon>
        <taxon>Asticcacaulis</taxon>
    </lineage>
</organism>
<evidence type="ECO:0000313" key="1">
    <source>
        <dbReference type="EMBL" id="MDC7684814.1"/>
    </source>
</evidence>
<dbReference type="CDD" id="cd12952">
    <property type="entry name" value="MMP_ACEL2062"/>
    <property type="match status" value="1"/>
</dbReference>
<dbReference type="Pfam" id="PF06262">
    <property type="entry name" value="Zincin_1"/>
    <property type="match status" value="1"/>
</dbReference>